<proteinExistence type="predicted"/>
<keyword evidence="3" id="KW-1185">Reference proteome</keyword>
<dbReference type="RefSeq" id="WP_080770281.1">
    <property type="nucleotide sequence ID" value="NZ_JAHCDJ010000005.1"/>
</dbReference>
<dbReference type="EMBL" id="JAHDTB010000004">
    <property type="protein sequence ID" value="MBW8287385.1"/>
    <property type="molecule type" value="Genomic_DNA"/>
</dbReference>
<gene>
    <name evidence="2" type="ORF">KIF53_07050</name>
</gene>
<sequence>MGRQRLPPGHAGCPFHSHALADELFYSLSCRGVFRYGDQVCEVGPGDCLCCPAGTGVAHQLANPFDEDLVYLGAGANHPHEVCLHPDSGKTLVRSLHRVGYLHEAPHMDGEPERPKIFELLK</sequence>
<dbReference type="InterPro" id="IPR011051">
    <property type="entry name" value="RmlC_Cupin_sf"/>
</dbReference>
<dbReference type="Proteomes" id="UP000711178">
    <property type="component" value="Unassembled WGS sequence"/>
</dbReference>
<comment type="caution">
    <text evidence="2">The sequence shown here is derived from an EMBL/GenBank/DDBJ whole genome shotgun (WGS) entry which is preliminary data.</text>
</comment>
<accession>A0ABS7FBD0</accession>
<name>A0ABS7FBD0_9NEIS</name>
<organism evidence="2 3">
    <name type="scientific">Chromobacterium subtsugae</name>
    <dbReference type="NCBI Taxonomy" id="251747"/>
    <lineage>
        <taxon>Bacteria</taxon>
        <taxon>Pseudomonadati</taxon>
        <taxon>Pseudomonadota</taxon>
        <taxon>Betaproteobacteria</taxon>
        <taxon>Neisseriales</taxon>
        <taxon>Chromobacteriaceae</taxon>
        <taxon>Chromobacterium</taxon>
    </lineage>
</organism>
<evidence type="ECO:0000313" key="2">
    <source>
        <dbReference type="EMBL" id="MBW8287385.1"/>
    </source>
</evidence>
<dbReference type="Pfam" id="PF07883">
    <property type="entry name" value="Cupin_2"/>
    <property type="match status" value="1"/>
</dbReference>
<dbReference type="Gene3D" id="2.60.120.10">
    <property type="entry name" value="Jelly Rolls"/>
    <property type="match status" value="1"/>
</dbReference>
<dbReference type="InterPro" id="IPR014710">
    <property type="entry name" value="RmlC-like_jellyroll"/>
</dbReference>
<dbReference type="SUPFAM" id="SSF51182">
    <property type="entry name" value="RmlC-like cupins"/>
    <property type="match status" value="1"/>
</dbReference>
<dbReference type="InterPro" id="IPR013096">
    <property type="entry name" value="Cupin_2"/>
</dbReference>
<evidence type="ECO:0000259" key="1">
    <source>
        <dbReference type="Pfam" id="PF07883"/>
    </source>
</evidence>
<evidence type="ECO:0000313" key="3">
    <source>
        <dbReference type="Proteomes" id="UP000711178"/>
    </source>
</evidence>
<feature type="domain" description="Cupin type-2" evidence="1">
    <location>
        <begin position="3"/>
        <end position="72"/>
    </location>
</feature>
<protein>
    <submittedName>
        <fullName evidence="2">Cupin domain-containing protein</fullName>
    </submittedName>
</protein>
<reference evidence="2 3" key="1">
    <citation type="submission" date="2021-05" db="EMBL/GenBank/DDBJ databases">
        <title>Draft Whole Genome Sequencing Of Biosensor Chromobacterium violaceum Strain CV026 Reveals A Regulatory RNA In Chromobacterium violaceum Phenotype Regulatory Network.</title>
        <authorList>
            <person name="Hong K.W."/>
            <person name="Chan K.G."/>
            <person name="Chang C.-Y."/>
        </authorList>
    </citation>
    <scope>NUCLEOTIDE SEQUENCE [LARGE SCALE GENOMIC DNA]</scope>
    <source>
        <strain evidence="2 3">ATCC 31532</strain>
    </source>
</reference>